<evidence type="ECO:0000313" key="2">
    <source>
        <dbReference type="Proteomes" id="UP000192328"/>
    </source>
</evidence>
<protein>
    <submittedName>
        <fullName evidence="1">5-methylcytosine-specific restriction enzyme A</fullName>
    </submittedName>
</protein>
<gene>
    <name evidence="1" type="ORF">SAMN06297397_1575</name>
</gene>
<comment type="caution">
    <text evidence="1">The sequence shown here is derived from an EMBL/GenBank/DDBJ whole genome shotgun (WGS) entry which is preliminary data.</text>
</comment>
<reference evidence="1" key="1">
    <citation type="submission" date="2017-04" db="EMBL/GenBank/DDBJ databases">
        <authorList>
            <person name="Varghese N."/>
            <person name="Submissions S."/>
        </authorList>
    </citation>
    <scope>NUCLEOTIDE SEQUENCE</scope>
    <source>
        <strain evidence="1">WTE2008</strain>
    </source>
</reference>
<accession>A0AC61PL42</accession>
<dbReference type="EMBL" id="FWXZ01000002">
    <property type="protein sequence ID" value="SMC58687.1"/>
    <property type="molecule type" value="Genomic_DNA"/>
</dbReference>
<evidence type="ECO:0000313" key="1">
    <source>
        <dbReference type="EMBL" id="SMC58687.1"/>
    </source>
</evidence>
<sequence>MATCALELYFRKYLQEKTSLKQSSIKHYSEALRWISVHLLNKGLVTKDIYEVSDINRLYEFRAVLFADEEFRSLNIRGNSMYSAGLNHYIAFAEATDLEDHTVRIDKMDTPVEPGEYIIEQGVKRWKRSALIREQSIHSAGYLCEIESKHTTFIAASTGRQYMEGHHLIAMQRQDIFNNSLDIYANIVCLCPLCHRMLHYATKDQKMPVLNQLYEARKDRLANSGIKLSKEEFVEMTCC</sequence>
<proteinExistence type="predicted"/>
<keyword evidence="2" id="KW-1185">Reference proteome</keyword>
<name>A0AC61PL42_9FIRM</name>
<organism evidence="1 2">
    <name type="scientific">Aristaeella lactis</name>
    <dbReference type="NCBI Taxonomy" id="3046383"/>
    <lineage>
        <taxon>Bacteria</taxon>
        <taxon>Bacillati</taxon>
        <taxon>Bacillota</taxon>
        <taxon>Clostridia</taxon>
        <taxon>Eubacteriales</taxon>
        <taxon>Aristaeellaceae</taxon>
        <taxon>Aristaeella</taxon>
    </lineage>
</organism>
<dbReference type="Proteomes" id="UP000192328">
    <property type="component" value="Unassembled WGS sequence"/>
</dbReference>